<gene>
    <name evidence="2" type="ORF">N7456_000458</name>
</gene>
<dbReference type="InterPro" id="IPR046368">
    <property type="entry name" value="Tag1"/>
</dbReference>
<evidence type="ECO:0000256" key="1">
    <source>
        <dbReference type="SAM" id="Phobius"/>
    </source>
</evidence>
<evidence type="ECO:0000313" key="2">
    <source>
        <dbReference type="EMBL" id="KAJ5116110.1"/>
    </source>
</evidence>
<keyword evidence="1" id="KW-0472">Membrane</keyword>
<keyword evidence="1" id="KW-1133">Transmembrane helix</keyword>
<protein>
    <submittedName>
        <fullName evidence="2">Uncharacterized protein</fullName>
    </submittedName>
</protein>
<evidence type="ECO:0000313" key="3">
    <source>
        <dbReference type="Proteomes" id="UP001149165"/>
    </source>
</evidence>
<dbReference type="Proteomes" id="UP001149165">
    <property type="component" value="Unassembled WGS sequence"/>
</dbReference>
<sequence>MGKNTDDRPAYLSADDAKYSLGVHRGPLVPAGVDDGAKLEKVETAGGLSLATTQTRKEKFSRHWKRFWCCYLIGNVIFLAIFLPVFFLVAIPAISQLVVNKSNLVLVSAAVMQPLPNHIQLTLQSALDLKIALPVRIDPIDLNLFIDKDGASNPWGQANLTGITIRGNTTLGVTDQSTPLLDTGVWTDYVRQVVNQKETALGIKGTTDSFLGVLKSKVTMKKSIKSPTLNSFKGFSINDASLIPAEADGTNLNGTVILPNPSILTLEIGTIVLDVMSGNLTIGNATIENLTLKPGNHSNPLKGSLDIGIILKHLKQVLADQLPSIKNSGGLNLTSVTRSVTYNGTEVPYYTEVMSELPLSATVGLLDTLKNTLSSFLQTGSGKSLSEVVADLKNHTSGENITDLVDDLEEGLDVSSLKRRDTSRDGLTAAQLLSRTLRLNPHVRKIFKDEPTDKRDEMLESLAGWYLDQH</sequence>
<comment type="caution">
    <text evidence="2">The sequence shown here is derived from an EMBL/GenBank/DDBJ whole genome shotgun (WGS) entry which is preliminary data.</text>
</comment>
<organism evidence="2 3">
    <name type="scientific">Penicillium angulare</name>
    <dbReference type="NCBI Taxonomy" id="116970"/>
    <lineage>
        <taxon>Eukaryota</taxon>
        <taxon>Fungi</taxon>
        <taxon>Dikarya</taxon>
        <taxon>Ascomycota</taxon>
        <taxon>Pezizomycotina</taxon>
        <taxon>Eurotiomycetes</taxon>
        <taxon>Eurotiomycetidae</taxon>
        <taxon>Eurotiales</taxon>
        <taxon>Aspergillaceae</taxon>
        <taxon>Penicillium</taxon>
    </lineage>
</organism>
<dbReference type="AlphaFoldDB" id="A0A9W9GD23"/>
<reference evidence="2" key="1">
    <citation type="submission" date="2022-11" db="EMBL/GenBank/DDBJ databases">
        <authorList>
            <person name="Petersen C."/>
        </authorList>
    </citation>
    <scope>NUCLEOTIDE SEQUENCE</scope>
    <source>
        <strain evidence="2">IBT 30069</strain>
    </source>
</reference>
<dbReference type="OrthoDB" id="10039566at2759"/>
<reference evidence="2" key="2">
    <citation type="journal article" date="2023" name="IMA Fungus">
        <title>Comparative genomic study of the Penicillium genus elucidates a diverse pangenome and 15 lateral gene transfer events.</title>
        <authorList>
            <person name="Petersen C."/>
            <person name="Sorensen T."/>
            <person name="Nielsen M.R."/>
            <person name="Sondergaard T.E."/>
            <person name="Sorensen J.L."/>
            <person name="Fitzpatrick D.A."/>
            <person name="Frisvad J.C."/>
            <person name="Nielsen K.L."/>
        </authorList>
    </citation>
    <scope>NUCLEOTIDE SEQUENCE</scope>
    <source>
        <strain evidence="2">IBT 30069</strain>
    </source>
</reference>
<dbReference type="Pfam" id="PF12505">
    <property type="entry name" value="DUF3712"/>
    <property type="match status" value="1"/>
</dbReference>
<keyword evidence="3" id="KW-1185">Reference proteome</keyword>
<dbReference type="PANTHER" id="PTHR35895">
    <property type="entry name" value="CHROMOSOME 16, WHOLE GENOME SHOTGUN SEQUENCE"/>
    <property type="match status" value="1"/>
</dbReference>
<accession>A0A9W9GD23</accession>
<feature type="transmembrane region" description="Helical" evidence="1">
    <location>
        <begin position="67"/>
        <end position="94"/>
    </location>
</feature>
<dbReference type="PANTHER" id="PTHR35895:SF2">
    <property type="match status" value="1"/>
</dbReference>
<proteinExistence type="predicted"/>
<name>A0A9W9GD23_9EURO</name>
<keyword evidence="1" id="KW-0812">Transmembrane</keyword>
<dbReference type="GO" id="GO:0000329">
    <property type="term" value="C:fungal-type vacuole membrane"/>
    <property type="evidence" value="ECO:0007669"/>
    <property type="project" value="InterPro"/>
</dbReference>
<dbReference type="EMBL" id="JAPQKH010000001">
    <property type="protein sequence ID" value="KAJ5116110.1"/>
    <property type="molecule type" value="Genomic_DNA"/>
</dbReference>
<dbReference type="InterPro" id="IPR022185">
    <property type="entry name" value="DUF3712"/>
</dbReference>